<dbReference type="CDD" id="cd11528">
    <property type="entry name" value="NTP-PPase_MazG_Nterm"/>
    <property type="match status" value="1"/>
</dbReference>
<dbReference type="Pfam" id="PF03819">
    <property type="entry name" value="MazG"/>
    <property type="match status" value="2"/>
</dbReference>
<gene>
    <name evidence="2" type="primary">mazG</name>
    <name evidence="2" type="ORF">OE749_02405</name>
</gene>
<dbReference type="Proteomes" id="UP001652504">
    <property type="component" value="Unassembled WGS sequence"/>
</dbReference>
<dbReference type="Gene3D" id="1.10.287.1080">
    <property type="entry name" value="MazG-like"/>
    <property type="match status" value="2"/>
</dbReference>
<dbReference type="InterPro" id="IPR011551">
    <property type="entry name" value="NTP_PyrPHydrolase_MazG"/>
</dbReference>
<organism evidence="2 3">
    <name type="scientific">Fluctibacter corallii</name>
    <dbReference type="NCBI Taxonomy" id="2984329"/>
    <lineage>
        <taxon>Bacteria</taxon>
        <taxon>Pseudomonadati</taxon>
        <taxon>Pseudomonadota</taxon>
        <taxon>Gammaproteobacteria</taxon>
        <taxon>Alteromonadales</taxon>
        <taxon>Alteromonadaceae</taxon>
        <taxon>Fluctibacter</taxon>
    </lineage>
</organism>
<reference evidence="2 3" key="1">
    <citation type="submission" date="2022-10" db="EMBL/GenBank/DDBJ databases">
        <title>Aestuariibacter sp. AA17 isolated from Montipora capitata coral fragment.</title>
        <authorList>
            <person name="Emsley S.A."/>
            <person name="Pfannmuller K.M."/>
            <person name="Loughran R.M."/>
            <person name="Shlafstein M."/>
            <person name="Papke E."/>
            <person name="Saw J.H."/>
            <person name="Ushijima B."/>
            <person name="Videau P."/>
        </authorList>
    </citation>
    <scope>NUCLEOTIDE SEQUENCE [LARGE SCALE GENOMIC DNA]</scope>
    <source>
        <strain evidence="2 3">AA17</strain>
    </source>
</reference>
<evidence type="ECO:0000259" key="1">
    <source>
        <dbReference type="Pfam" id="PF03819"/>
    </source>
</evidence>
<dbReference type="InterPro" id="IPR048011">
    <property type="entry name" value="NTP-PPase_MazG-like_C"/>
</dbReference>
<keyword evidence="3" id="KW-1185">Reference proteome</keyword>
<dbReference type="GO" id="GO:0047429">
    <property type="term" value="F:nucleoside triphosphate diphosphatase activity"/>
    <property type="evidence" value="ECO:0007669"/>
    <property type="project" value="UniProtKB-EC"/>
</dbReference>
<dbReference type="CDD" id="cd11529">
    <property type="entry name" value="NTP-PPase_MazG_Cterm"/>
    <property type="match status" value="1"/>
</dbReference>
<comment type="caution">
    <text evidence="2">The sequence shown here is derived from an EMBL/GenBank/DDBJ whole genome shotgun (WGS) entry which is preliminary data.</text>
</comment>
<dbReference type="SUPFAM" id="SSF101386">
    <property type="entry name" value="all-alpha NTP pyrophosphatases"/>
    <property type="match status" value="2"/>
</dbReference>
<dbReference type="NCBIfam" id="TIGR00444">
    <property type="entry name" value="mazG"/>
    <property type="match status" value="1"/>
</dbReference>
<dbReference type="PANTHER" id="PTHR30522:SF0">
    <property type="entry name" value="NUCLEOSIDE TRIPHOSPHATE PYROPHOSPHOHYDROLASE"/>
    <property type="match status" value="1"/>
</dbReference>
<sequence>MTQVSELPNITRLLEIMARLRDPESGCPWDQKQTFKTIVPHTIEEAYEVADAIEYGTPSDVKDELGDLLFQVVFYAQLGQEQNLFDLEDIAEQISDKLIRRHPHVFDQAASPTDEQLHQQWEDIKRREREAKGDIDDSVLATIPTGMAPLNKATKIQKLCAKVGFDWSAPAPVIEKIKEEIDEVVAELDKDTINQQAVEEEIGDLLFAVVNLSRHLQVNPDIALRKANHKFTTRFRALETMMKSDNKSPEQASLEEMESYWLRVKAKE</sequence>
<dbReference type="InterPro" id="IPR004518">
    <property type="entry name" value="MazG-like_dom"/>
</dbReference>
<dbReference type="PANTHER" id="PTHR30522">
    <property type="entry name" value="NUCLEOSIDE TRIPHOSPHATE PYROPHOSPHOHYDROLASE"/>
    <property type="match status" value="1"/>
</dbReference>
<dbReference type="EMBL" id="JAOWKX010000001">
    <property type="protein sequence ID" value="MCV2883549.1"/>
    <property type="molecule type" value="Genomic_DNA"/>
</dbReference>
<dbReference type="NCBIfam" id="NF007113">
    <property type="entry name" value="PRK09562.1"/>
    <property type="match status" value="1"/>
</dbReference>
<evidence type="ECO:0000313" key="2">
    <source>
        <dbReference type="EMBL" id="MCV2883549.1"/>
    </source>
</evidence>
<evidence type="ECO:0000313" key="3">
    <source>
        <dbReference type="Proteomes" id="UP001652504"/>
    </source>
</evidence>
<dbReference type="InterPro" id="IPR048015">
    <property type="entry name" value="NTP-PPase_MazG-like_N"/>
</dbReference>
<keyword evidence="2" id="KW-0378">Hydrolase</keyword>
<feature type="domain" description="NTP pyrophosphohydrolase MazG-like" evidence="1">
    <location>
        <begin position="33"/>
        <end position="106"/>
    </location>
</feature>
<dbReference type="RefSeq" id="WP_263710745.1">
    <property type="nucleotide sequence ID" value="NZ_JAOWKX010000001.1"/>
</dbReference>
<feature type="domain" description="NTP pyrophosphohydrolase MazG-like" evidence="1">
    <location>
        <begin position="174"/>
        <end position="234"/>
    </location>
</feature>
<dbReference type="EC" id="3.6.1.9" evidence="2"/>
<name>A0ABT3A4H7_9ALTE</name>
<protein>
    <submittedName>
        <fullName evidence="2">Nucleoside triphosphate pyrophosphohydrolase</fullName>
        <ecNumber evidence="2">3.6.1.9</ecNumber>
    </submittedName>
</protein>
<accession>A0ABT3A4H7</accession>
<proteinExistence type="predicted"/>